<sequence>MPILNRSKLRPEVLKLIDESQKIQLQGALEFLKLEENKNVNLQAYLQKVTKGNEKFFQMLSNNEENMEALSDILTNEDIQFITKFLRFLTEYTANVNLEQHPIPENVKIEEIVVDGVPAEWQVIPEAKDDRVLLYFHGGGMIVMSPKTHRLLTIEIAKLTKMRVLSVDYRRAPEHPHPAALEDCVKAYHWLLSKGFKPKNIIIAGDSAGGNLTLTTLIKLRDEGSPLPAGAVVLAPHTDHTRESKTIYENAETDPILGDIGVFWWSPAFLAGADPTDPLVSPVFADLSDLPPILIQVSTSEMLYDNSTRLIERAKAAGVDATLQEWKDTVHVFQGFGLHSLPEAREAINKIGEFIQSLFD</sequence>
<dbReference type="GO" id="GO:0016787">
    <property type="term" value="F:hydrolase activity"/>
    <property type="evidence" value="ECO:0007669"/>
    <property type="project" value="UniProtKB-KW"/>
</dbReference>
<comment type="similarity">
    <text evidence="1">Belongs to the 'GDXG' lipolytic enzyme family.</text>
</comment>
<keyword evidence="2" id="KW-0378">Hydrolase</keyword>
<evidence type="ECO:0000256" key="2">
    <source>
        <dbReference type="ARBA" id="ARBA00022801"/>
    </source>
</evidence>
<proteinExistence type="inferred from homology"/>
<dbReference type="Gene3D" id="3.40.50.1820">
    <property type="entry name" value="alpha/beta hydrolase"/>
    <property type="match status" value="1"/>
</dbReference>
<feature type="domain" description="Alpha/beta hydrolase fold-3" evidence="3">
    <location>
        <begin position="133"/>
        <end position="334"/>
    </location>
</feature>
<dbReference type="PANTHER" id="PTHR48081:SF8">
    <property type="entry name" value="ALPHA_BETA HYDROLASE FOLD-3 DOMAIN-CONTAINING PROTEIN-RELATED"/>
    <property type="match status" value="1"/>
</dbReference>
<reference evidence="4" key="1">
    <citation type="journal article" date="2015" name="Nature">
        <title>Complex archaea that bridge the gap between prokaryotes and eukaryotes.</title>
        <authorList>
            <person name="Spang A."/>
            <person name="Saw J.H."/>
            <person name="Jorgensen S.L."/>
            <person name="Zaremba-Niedzwiedzka K."/>
            <person name="Martijn J."/>
            <person name="Lind A.E."/>
            <person name="van Eijk R."/>
            <person name="Schleper C."/>
            <person name="Guy L."/>
            <person name="Ettema T.J."/>
        </authorList>
    </citation>
    <scope>NUCLEOTIDE SEQUENCE</scope>
</reference>
<dbReference type="PROSITE" id="PS01174">
    <property type="entry name" value="LIPASE_GDXG_SER"/>
    <property type="match status" value="1"/>
</dbReference>
<dbReference type="AlphaFoldDB" id="A0A0F9JNE5"/>
<name>A0A0F9JNE5_9ZZZZ</name>
<gene>
    <name evidence="4" type="ORF">LCGC14_1433030</name>
</gene>
<evidence type="ECO:0000259" key="3">
    <source>
        <dbReference type="Pfam" id="PF07859"/>
    </source>
</evidence>
<evidence type="ECO:0000313" key="4">
    <source>
        <dbReference type="EMBL" id="KKM71203.1"/>
    </source>
</evidence>
<dbReference type="EMBL" id="LAZR01009681">
    <property type="protein sequence ID" value="KKM71203.1"/>
    <property type="molecule type" value="Genomic_DNA"/>
</dbReference>
<evidence type="ECO:0000256" key="1">
    <source>
        <dbReference type="ARBA" id="ARBA00010515"/>
    </source>
</evidence>
<organism evidence="4">
    <name type="scientific">marine sediment metagenome</name>
    <dbReference type="NCBI Taxonomy" id="412755"/>
    <lineage>
        <taxon>unclassified sequences</taxon>
        <taxon>metagenomes</taxon>
        <taxon>ecological metagenomes</taxon>
    </lineage>
</organism>
<dbReference type="SUPFAM" id="SSF53474">
    <property type="entry name" value="alpha/beta-Hydrolases"/>
    <property type="match status" value="1"/>
</dbReference>
<comment type="caution">
    <text evidence="4">The sequence shown here is derived from an EMBL/GenBank/DDBJ whole genome shotgun (WGS) entry which is preliminary data.</text>
</comment>
<dbReference type="InterPro" id="IPR029058">
    <property type="entry name" value="AB_hydrolase_fold"/>
</dbReference>
<dbReference type="InterPro" id="IPR050300">
    <property type="entry name" value="GDXG_lipolytic_enzyme"/>
</dbReference>
<dbReference type="InterPro" id="IPR013094">
    <property type="entry name" value="AB_hydrolase_3"/>
</dbReference>
<dbReference type="PANTHER" id="PTHR48081">
    <property type="entry name" value="AB HYDROLASE SUPERFAMILY PROTEIN C4A8.06C"/>
    <property type="match status" value="1"/>
</dbReference>
<dbReference type="Pfam" id="PF07859">
    <property type="entry name" value="Abhydrolase_3"/>
    <property type="match status" value="1"/>
</dbReference>
<protein>
    <recommendedName>
        <fullName evidence="3">Alpha/beta hydrolase fold-3 domain-containing protein</fullName>
    </recommendedName>
</protein>
<dbReference type="InterPro" id="IPR033140">
    <property type="entry name" value="Lipase_GDXG_put_SER_AS"/>
</dbReference>
<accession>A0A0F9JNE5</accession>